<dbReference type="GeneID" id="76204286"/>
<keyword evidence="6" id="KW-1185">Reference proteome</keyword>
<dbReference type="InterPro" id="IPR042183">
    <property type="entry name" value="MmgE/PrpD_sf_1"/>
</dbReference>
<comment type="similarity">
    <text evidence="1">Belongs to the PrpD family.</text>
</comment>
<evidence type="ECO:0008006" key="8">
    <source>
        <dbReference type="Google" id="ProtNLM"/>
    </source>
</evidence>
<protein>
    <recommendedName>
        <fullName evidence="8">MmgE/PrpD family protein</fullName>
    </recommendedName>
</protein>
<dbReference type="InterPro" id="IPR036148">
    <property type="entry name" value="MmgE/PrpD_sf"/>
</dbReference>
<feature type="domain" description="MmgE/PrpD N-terminal" evidence="2">
    <location>
        <begin position="16"/>
        <end position="239"/>
    </location>
</feature>
<dbReference type="KEGG" id="aot:AcetOri_orf02505"/>
<dbReference type="Pfam" id="PF19305">
    <property type="entry name" value="MmgE_PrpD_C"/>
    <property type="match status" value="1"/>
</dbReference>
<dbReference type="RefSeq" id="WP_048841186.1">
    <property type="nucleotide sequence ID" value="NZ_BAMX01000016.1"/>
</dbReference>
<feature type="domain" description="MmgE/PrpD C-terminal" evidence="3">
    <location>
        <begin position="268"/>
        <end position="419"/>
    </location>
</feature>
<dbReference type="Proteomes" id="UP000032670">
    <property type="component" value="Unassembled WGS sequence"/>
</dbReference>
<dbReference type="PANTHER" id="PTHR16943">
    <property type="entry name" value="2-METHYLCITRATE DEHYDRATASE-RELATED"/>
    <property type="match status" value="1"/>
</dbReference>
<dbReference type="Gene3D" id="1.10.4100.10">
    <property type="entry name" value="2-methylcitrate dehydratase PrpD"/>
    <property type="match status" value="1"/>
</dbReference>
<accession>A0A2Z5ZHZ4</accession>
<dbReference type="InterPro" id="IPR045336">
    <property type="entry name" value="MmgE_PrpD_N"/>
</dbReference>
<dbReference type="EMBL" id="AP018515">
    <property type="protein sequence ID" value="BBC80015.1"/>
    <property type="molecule type" value="Genomic_DNA"/>
</dbReference>
<dbReference type="GO" id="GO:0016829">
    <property type="term" value="F:lyase activity"/>
    <property type="evidence" value="ECO:0007669"/>
    <property type="project" value="InterPro"/>
</dbReference>
<evidence type="ECO:0000313" key="6">
    <source>
        <dbReference type="Proteomes" id="UP000032670"/>
    </source>
</evidence>
<dbReference type="PANTHER" id="PTHR16943:SF8">
    <property type="entry name" value="2-METHYLCITRATE DEHYDRATASE"/>
    <property type="match status" value="1"/>
</dbReference>
<evidence type="ECO:0000259" key="2">
    <source>
        <dbReference type="Pfam" id="PF03972"/>
    </source>
</evidence>
<evidence type="ECO:0000313" key="4">
    <source>
        <dbReference type="EMBL" id="BBC80015.1"/>
    </source>
</evidence>
<name>A0A2Z5ZHZ4_9PROT</name>
<dbReference type="STRING" id="1231341.Abor_016_019"/>
<dbReference type="Proteomes" id="UP000270034">
    <property type="component" value="Chromosome"/>
</dbReference>
<dbReference type="Pfam" id="PF03972">
    <property type="entry name" value="MmgE_PrpD_N"/>
    <property type="match status" value="1"/>
</dbReference>
<dbReference type="AlphaFoldDB" id="A0A2Z5ZHZ4"/>
<dbReference type="SUPFAM" id="SSF103378">
    <property type="entry name" value="2-methylcitrate dehydratase PrpD"/>
    <property type="match status" value="1"/>
</dbReference>
<evidence type="ECO:0000259" key="3">
    <source>
        <dbReference type="Pfam" id="PF19305"/>
    </source>
</evidence>
<dbReference type="EMBL" id="BAMX01000016">
    <property type="protein sequence ID" value="GAN66138.1"/>
    <property type="molecule type" value="Genomic_DNA"/>
</dbReference>
<dbReference type="Gene3D" id="3.30.1330.120">
    <property type="entry name" value="2-methylcitrate dehydratase PrpD"/>
    <property type="match status" value="1"/>
</dbReference>
<dbReference type="InterPro" id="IPR045337">
    <property type="entry name" value="MmgE_PrpD_C"/>
</dbReference>
<dbReference type="InterPro" id="IPR005656">
    <property type="entry name" value="MmgE_PrpD"/>
</dbReference>
<organism evidence="4 7">
    <name type="scientific">Acetobacter orientalis</name>
    <dbReference type="NCBI Taxonomy" id="146474"/>
    <lineage>
        <taxon>Bacteria</taxon>
        <taxon>Pseudomonadati</taxon>
        <taxon>Pseudomonadota</taxon>
        <taxon>Alphaproteobacteria</taxon>
        <taxon>Acetobacterales</taxon>
        <taxon>Acetobacteraceae</taxon>
        <taxon>Acetobacter</taxon>
    </lineage>
</organism>
<reference evidence="4 7" key="2">
    <citation type="submission" date="2018-02" db="EMBL/GenBank/DDBJ databases">
        <title>Acetobacter orientalis genome.</title>
        <authorList>
            <person name="Nakashima N."/>
            <person name="Tamura T."/>
        </authorList>
    </citation>
    <scope>NUCLEOTIDE SEQUENCE [LARGE SCALE GENOMIC DNA]</scope>
    <source>
        <strain evidence="4 7">FAN1</strain>
    </source>
</reference>
<reference evidence="5 6" key="1">
    <citation type="submission" date="2012-11" db="EMBL/GenBank/DDBJ databases">
        <title>Whole genome sequence of Acetobacter orientalis 21F-2.</title>
        <authorList>
            <person name="Azuma Y."/>
            <person name="Higashiura N."/>
            <person name="Hirakawa H."/>
            <person name="Matsushita K."/>
        </authorList>
    </citation>
    <scope>NUCLEOTIDE SEQUENCE [LARGE SCALE GENOMIC DNA]</scope>
    <source>
        <strain evidence="5 6">21F-2</strain>
    </source>
</reference>
<sequence>MPSSLTYRFSELALTTHPPESVVEVSRSGLIDYLGCALAGIDNPAYQKVRAAFLPLAGQKGGLLLGQETEVDPATAALLNGTLSHVLDFDDIHSDVRGHPSIVVLSALFAYLPNIPNVTAIQFLAAYCVGVEAMARLGRAMRHKHYETGFHATATLGPLGATVALGYLLNITPDLLSNSLGIAATQAAGLRAQFSTEVKPIHAGFAARSAISAILLTLAGVEGNRNILESQFGFFKTLGMDDALPSVCLNGWGEKWAIEKPGLIFKLYPCCGASYLPISAFLKLRENNSFSLEKIERIIVTFPRGGDAALTVTKPETGRQGQFSIEYILAAFLVKGNIDLSLFKDKAIAPDILSVMPLISREIDFQAPSLQEDPEKRFAKVTIIYKNSRSISYAAHSVPKVTKYQIKNKFLLNTKPVLTGNLDVWNDVHSMKSNKDLMSFLDSLIKIQ</sequence>
<accession>A0A0D6NKK8</accession>
<evidence type="ECO:0000313" key="5">
    <source>
        <dbReference type="EMBL" id="GAN66138.1"/>
    </source>
</evidence>
<gene>
    <name evidence="5" type="ORF">Abor_016_019</name>
    <name evidence="4" type="ORF">AcetOrient_orf02505</name>
</gene>
<evidence type="ECO:0000313" key="7">
    <source>
        <dbReference type="Proteomes" id="UP000270034"/>
    </source>
</evidence>
<evidence type="ECO:0000256" key="1">
    <source>
        <dbReference type="ARBA" id="ARBA00006174"/>
    </source>
</evidence>
<dbReference type="InterPro" id="IPR042188">
    <property type="entry name" value="MmgE/PrpD_sf_2"/>
</dbReference>
<proteinExistence type="inferred from homology"/>